<dbReference type="STRING" id="83656.B1H18_12485"/>
<evidence type="ECO:0000259" key="2">
    <source>
        <dbReference type="PROSITE" id="PS51186"/>
    </source>
</evidence>
<feature type="domain" description="N-acetyltransferase" evidence="2">
    <location>
        <begin position="157"/>
        <end position="296"/>
    </location>
</feature>
<dbReference type="InterPro" id="IPR000182">
    <property type="entry name" value="GNAT_dom"/>
</dbReference>
<evidence type="ECO:0000313" key="4">
    <source>
        <dbReference type="Proteomes" id="UP000190539"/>
    </source>
</evidence>
<dbReference type="RefSeq" id="WP_179120141.1">
    <property type="nucleotide sequence ID" value="NZ_CP045178.1"/>
</dbReference>
<organism evidence="3 4">
    <name type="scientific">Streptomyces tsukubensis</name>
    <dbReference type="NCBI Taxonomy" id="83656"/>
    <lineage>
        <taxon>Bacteria</taxon>
        <taxon>Bacillati</taxon>
        <taxon>Actinomycetota</taxon>
        <taxon>Actinomycetes</taxon>
        <taxon>Kitasatosporales</taxon>
        <taxon>Streptomycetaceae</taxon>
        <taxon>Streptomyces</taxon>
    </lineage>
</organism>
<dbReference type="EMBL" id="MVFC01000007">
    <property type="protein sequence ID" value="OON80673.1"/>
    <property type="molecule type" value="Genomic_DNA"/>
</dbReference>
<dbReference type="Pfam" id="PF00583">
    <property type="entry name" value="Acetyltransf_1"/>
    <property type="match status" value="1"/>
</dbReference>
<gene>
    <name evidence="3" type="ORF">B1H18_12485</name>
</gene>
<reference evidence="3 4" key="1">
    <citation type="submission" date="2017-02" db="EMBL/GenBank/DDBJ databases">
        <title>Draft Genome Sequence of Streptomyces tsukubaensis F601, a Producer of the immunosuppressant tacrolimus FK506.</title>
        <authorList>
            <person name="Zong G."/>
            <person name="Zhong C."/>
            <person name="Fu J."/>
            <person name="Qin R."/>
            <person name="Cao G."/>
        </authorList>
    </citation>
    <scope>NUCLEOTIDE SEQUENCE [LARGE SCALE GENOMIC DNA]</scope>
    <source>
        <strain evidence="3 4">F601</strain>
    </source>
</reference>
<accession>A0A1V4ABE0</accession>
<name>A0A1V4ABE0_9ACTN</name>
<evidence type="ECO:0000313" key="3">
    <source>
        <dbReference type="EMBL" id="OON80673.1"/>
    </source>
</evidence>
<dbReference type="GO" id="GO:0016747">
    <property type="term" value="F:acyltransferase activity, transferring groups other than amino-acyl groups"/>
    <property type="evidence" value="ECO:0007669"/>
    <property type="project" value="InterPro"/>
</dbReference>
<dbReference type="Proteomes" id="UP000190539">
    <property type="component" value="Unassembled WGS sequence"/>
</dbReference>
<proteinExistence type="predicted"/>
<dbReference type="PROSITE" id="PS51186">
    <property type="entry name" value="GNAT"/>
    <property type="match status" value="1"/>
</dbReference>
<feature type="compositionally biased region" description="Low complexity" evidence="1">
    <location>
        <begin position="1"/>
        <end position="15"/>
    </location>
</feature>
<feature type="compositionally biased region" description="Low complexity" evidence="1">
    <location>
        <begin position="24"/>
        <end position="36"/>
    </location>
</feature>
<protein>
    <recommendedName>
        <fullName evidence="2">N-acetyltransferase domain-containing protein</fullName>
    </recommendedName>
</protein>
<sequence length="296" mass="31008">MSHGPSSRAPSGPRPVDSRSARTGPAGAPSAGALAGPDSNPCAYLSHLGTSAHVRLDREPDHALLTAPTVARPFNTVFAPAFAVEGLDRRLREVADTHAARAPAAMWWIGPSSTPAALPEALVARGYERISPVRLMSASREAGLPDSTGPDRPGGGVDVRPVTCREELADFVAVHLAAYAMAPEEAHFTLRVLGSLSLAEDAPLRHFLVRRAGTALAAASVFAHDGLGGLYNIATVPRARRMGLATLATRAALAEAYGRGVRAVMLGAEPGAVGMYRRLGFREGAELTRLVPRPSR</sequence>
<dbReference type="Gene3D" id="3.40.630.30">
    <property type="match status" value="1"/>
</dbReference>
<feature type="region of interest" description="Disordered" evidence="1">
    <location>
        <begin position="1"/>
        <end position="36"/>
    </location>
</feature>
<dbReference type="AlphaFoldDB" id="A0A1V4ABE0"/>
<dbReference type="InterPro" id="IPR016181">
    <property type="entry name" value="Acyl_CoA_acyltransferase"/>
</dbReference>
<dbReference type="SUPFAM" id="SSF55729">
    <property type="entry name" value="Acyl-CoA N-acyltransferases (Nat)"/>
    <property type="match status" value="1"/>
</dbReference>
<keyword evidence="4" id="KW-1185">Reference proteome</keyword>
<comment type="caution">
    <text evidence="3">The sequence shown here is derived from an EMBL/GenBank/DDBJ whole genome shotgun (WGS) entry which is preliminary data.</text>
</comment>
<evidence type="ECO:0000256" key="1">
    <source>
        <dbReference type="SAM" id="MobiDB-lite"/>
    </source>
</evidence>